<evidence type="ECO:0000313" key="4">
    <source>
        <dbReference type="Proteomes" id="UP000600865"/>
    </source>
</evidence>
<dbReference type="Pfam" id="PF02321">
    <property type="entry name" value="OEP"/>
    <property type="match status" value="2"/>
</dbReference>
<keyword evidence="2" id="KW-0449">Lipoprotein</keyword>
<keyword evidence="2" id="KW-0564">Palmitate</keyword>
<dbReference type="NCBIfam" id="TIGR01845">
    <property type="entry name" value="outer_NodT"/>
    <property type="match status" value="1"/>
</dbReference>
<dbReference type="Gene3D" id="2.20.200.10">
    <property type="entry name" value="Outer membrane efflux proteins (OEP)"/>
    <property type="match status" value="1"/>
</dbReference>
<dbReference type="Gene3D" id="1.20.1600.10">
    <property type="entry name" value="Outer membrane efflux proteins (OEP)"/>
    <property type="match status" value="1"/>
</dbReference>
<dbReference type="AlphaFoldDB" id="A0A918KTX7"/>
<name>A0A918KTX7_9PROT</name>
<dbReference type="GO" id="GO:0005886">
    <property type="term" value="C:plasma membrane"/>
    <property type="evidence" value="ECO:0007669"/>
    <property type="project" value="UniProtKB-SubCell"/>
</dbReference>
<keyword evidence="4" id="KW-1185">Reference proteome</keyword>
<accession>A0A918KTX7</accession>
<dbReference type="GO" id="GO:0015562">
    <property type="term" value="F:efflux transmembrane transporter activity"/>
    <property type="evidence" value="ECO:0007669"/>
    <property type="project" value="InterPro"/>
</dbReference>
<protein>
    <submittedName>
        <fullName evidence="3">Multidrug efflux outer membrane protein OprN</fullName>
    </submittedName>
</protein>
<reference evidence="3 4" key="1">
    <citation type="journal article" date="2014" name="Int. J. Syst. Evol. Microbiol.">
        <title>Complete genome sequence of Corynebacterium casei LMG S-19264T (=DSM 44701T), isolated from a smear-ripened cheese.</title>
        <authorList>
            <consortium name="US DOE Joint Genome Institute (JGI-PGF)"/>
            <person name="Walter F."/>
            <person name="Albersmeier A."/>
            <person name="Kalinowski J."/>
            <person name="Ruckert C."/>
        </authorList>
    </citation>
    <scope>NUCLEOTIDE SEQUENCE [LARGE SCALE GENOMIC DNA]</scope>
    <source>
        <strain evidence="3 4">KCTC 23968</strain>
    </source>
</reference>
<keyword evidence="2" id="KW-0472">Membrane</keyword>
<dbReference type="InterPro" id="IPR010131">
    <property type="entry name" value="MdtP/NodT-like"/>
</dbReference>
<evidence type="ECO:0000313" key="3">
    <source>
        <dbReference type="EMBL" id="GGX75986.1"/>
    </source>
</evidence>
<gene>
    <name evidence="3" type="primary">oprN</name>
    <name evidence="3" type="ORF">GCM10011309_27560</name>
</gene>
<dbReference type="InterPro" id="IPR003423">
    <property type="entry name" value="OMP_efflux"/>
</dbReference>
<dbReference type="PANTHER" id="PTHR30203:SF32">
    <property type="entry name" value="CATION EFFLUX SYSTEM PROTEIN CUSC"/>
    <property type="match status" value="1"/>
</dbReference>
<dbReference type="PANTHER" id="PTHR30203">
    <property type="entry name" value="OUTER MEMBRANE CATION EFFLUX PROTEIN"/>
    <property type="match status" value="1"/>
</dbReference>
<comment type="subcellular location">
    <subcellularLocation>
        <location evidence="2">Cell membrane</location>
        <topology evidence="2">Lipid-anchor</topology>
    </subcellularLocation>
</comment>
<keyword evidence="2" id="KW-0812">Transmembrane</keyword>
<comment type="similarity">
    <text evidence="1 2">Belongs to the outer membrane factor (OMF) (TC 1.B.17) family.</text>
</comment>
<sequence>MFSASDTFATLCATAFMLAGCAGIPVAEKPRENVTPLVKQNLPKQFFNAEGAALPMSSSWWQGFEDPDLSRLIEIALKENRQLDVAQANIDIARANVARQRLEASYETQGSLGANVGRSAAPDRDIAATLSSGLAASWEFDAFGRIASAIEASELGAEAAEQARRDVAVIVSSQTALAYADLRGAQRRLSVAQENADTQAQSLELLQALLENGRATALDINRAEAQYRTTLADIPRFQAIIDSSVSRLAVLTGGSALEPGAEILNLRQQARPIPELTSSFDIGSPESLLRRRPDVRFAEIEIGRLLALSDVERARLFPVVSFNANILSLFGNGNRLDQLSSFGFGFGPAIIWEGPDLRRVRADIVIADAETERAYQQYEQTVLQVFSDVEISLSNLRNEARRQQDLSQAVEAARGALELAQVRFEEGFDDFLDVLDAQRTLLAAEDRLAENTLQTTRLTIAAYQELGGV</sequence>
<evidence type="ECO:0000256" key="2">
    <source>
        <dbReference type="RuleBase" id="RU362097"/>
    </source>
</evidence>
<dbReference type="EMBL" id="BMYV01000004">
    <property type="protein sequence ID" value="GGX75986.1"/>
    <property type="molecule type" value="Genomic_DNA"/>
</dbReference>
<keyword evidence="2" id="KW-1134">Transmembrane beta strand</keyword>
<dbReference type="Proteomes" id="UP000600865">
    <property type="component" value="Unassembled WGS sequence"/>
</dbReference>
<organism evidence="3 4">
    <name type="scientific">Litorimonas cladophorae</name>
    <dbReference type="NCBI Taxonomy" id="1220491"/>
    <lineage>
        <taxon>Bacteria</taxon>
        <taxon>Pseudomonadati</taxon>
        <taxon>Pseudomonadota</taxon>
        <taxon>Alphaproteobacteria</taxon>
        <taxon>Maricaulales</taxon>
        <taxon>Robiginitomaculaceae</taxon>
    </lineage>
</organism>
<proteinExistence type="inferred from homology"/>
<dbReference type="SUPFAM" id="SSF56954">
    <property type="entry name" value="Outer membrane efflux proteins (OEP)"/>
    <property type="match status" value="1"/>
</dbReference>
<comment type="caution">
    <text evidence="3">The sequence shown here is derived from an EMBL/GenBank/DDBJ whole genome shotgun (WGS) entry which is preliminary data.</text>
</comment>
<evidence type="ECO:0000256" key="1">
    <source>
        <dbReference type="ARBA" id="ARBA00007613"/>
    </source>
</evidence>